<dbReference type="InterPro" id="IPR001584">
    <property type="entry name" value="Integrase_cat-core"/>
</dbReference>
<dbReference type="Gene3D" id="3.10.10.10">
    <property type="entry name" value="HIV Type 1 Reverse Transcriptase, subunit A, domain 1"/>
    <property type="match status" value="1"/>
</dbReference>
<sequence length="729" mass="83463">MAAEAPSNTVITDPDVWQMIYDFIDIMPEELPDELPPLRDIQHAIDLISGASLPNLPHYYLNPSEHAELKRQVDDLLRKKFIHESLSSCAVPALLTPKKDVSASDISVEPDTVKAIRKWPILMNIHESRSFHVLSTFFRRFVRSFSSIMAAITSCLRKGDFVWTNAATRAFEEIKERLSTAPVLRLSDFSKTFETADASHVTVLFFRGVFKYHGFPTSIVSDRDVRFMSYFWKTLWKKTGIILKFSSAYHPQTDGQTEVINHCLGTLLHCLIGDSPNTWDSVLHIVEFAYNSSFNRTTYLSLFHIMIGYETRKPFDLVDIPIGARPNQVQEHLTNLQETIHLLKSMQKELEGIYLIKRSNYTAEGDVCSSNHLEGQNLLSSSYDSSVNEMFSKIAEIIKEKKVHPEVQESLSLEAANSLISILKSQLAPFNAITNHPSHWEEKSMAVKFAQNQQKYKRNKHWKKRRRKQVSELLKKERERYDKADQDADDWRTREIANGIAKRKMESMKSIAKLKAMEERKRLESELELVLVVEKLQELRSIRIQKLKKQGHFLPEEDDKFLERVRVAVEEEERQSVTAADTHAARDAIAIAEVSRKTFQLTNPEANDVKQNTVGSPGKQEQVIVDENENSTMVVTQGLEQKVEGQGFNGAYQSVNSLPFEFYHYYHGSNNDMGTLIERPRLSDNALIVRLYDVGLSARGSDALSSLPPSDSSVHSFLLRDRPRKMYPR</sequence>
<dbReference type="Proteomes" id="UP001412067">
    <property type="component" value="Unassembled WGS sequence"/>
</dbReference>
<dbReference type="InterPro" id="IPR036397">
    <property type="entry name" value="RNaseH_sf"/>
</dbReference>
<evidence type="ECO:0000259" key="2">
    <source>
        <dbReference type="PROSITE" id="PS50994"/>
    </source>
</evidence>
<feature type="domain" description="Integrase catalytic" evidence="2">
    <location>
        <begin position="149"/>
        <end position="322"/>
    </location>
</feature>
<organism evidence="3 4">
    <name type="scientific">Platanthera guangdongensis</name>
    <dbReference type="NCBI Taxonomy" id="2320717"/>
    <lineage>
        <taxon>Eukaryota</taxon>
        <taxon>Viridiplantae</taxon>
        <taxon>Streptophyta</taxon>
        <taxon>Embryophyta</taxon>
        <taxon>Tracheophyta</taxon>
        <taxon>Spermatophyta</taxon>
        <taxon>Magnoliopsida</taxon>
        <taxon>Liliopsida</taxon>
        <taxon>Asparagales</taxon>
        <taxon>Orchidaceae</taxon>
        <taxon>Orchidoideae</taxon>
        <taxon>Orchideae</taxon>
        <taxon>Orchidinae</taxon>
        <taxon>Platanthera</taxon>
    </lineage>
</organism>
<accession>A0ABR2M1G4</accession>
<evidence type="ECO:0000256" key="1">
    <source>
        <dbReference type="SAM" id="Coils"/>
    </source>
</evidence>
<dbReference type="InterPro" id="IPR052831">
    <property type="entry name" value="Apoptosis_promoter"/>
</dbReference>
<dbReference type="EMBL" id="JBBWWR010000013">
    <property type="protein sequence ID" value="KAK8955825.1"/>
    <property type="molecule type" value="Genomic_DNA"/>
</dbReference>
<proteinExistence type="predicted"/>
<protein>
    <recommendedName>
        <fullName evidence="2">Integrase catalytic domain-containing protein</fullName>
    </recommendedName>
</protein>
<dbReference type="PANTHER" id="PTHR48190:SF2">
    <property type="entry name" value="PROGRAMMED CELL DEATH PROTEIN 7"/>
    <property type="match status" value="1"/>
</dbReference>
<dbReference type="SUPFAM" id="SSF53098">
    <property type="entry name" value="Ribonuclease H-like"/>
    <property type="match status" value="1"/>
</dbReference>
<evidence type="ECO:0000313" key="4">
    <source>
        <dbReference type="Proteomes" id="UP001412067"/>
    </source>
</evidence>
<reference evidence="3 4" key="1">
    <citation type="journal article" date="2022" name="Nat. Plants">
        <title>Genomes of leafy and leafless Platanthera orchids illuminate the evolution of mycoheterotrophy.</title>
        <authorList>
            <person name="Li M.H."/>
            <person name="Liu K.W."/>
            <person name="Li Z."/>
            <person name="Lu H.C."/>
            <person name="Ye Q.L."/>
            <person name="Zhang D."/>
            <person name="Wang J.Y."/>
            <person name="Li Y.F."/>
            <person name="Zhong Z.M."/>
            <person name="Liu X."/>
            <person name="Yu X."/>
            <person name="Liu D.K."/>
            <person name="Tu X.D."/>
            <person name="Liu B."/>
            <person name="Hao Y."/>
            <person name="Liao X.Y."/>
            <person name="Jiang Y.T."/>
            <person name="Sun W.H."/>
            <person name="Chen J."/>
            <person name="Chen Y.Q."/>
            <person name="Ai Y."/>
            <person name="Zhai J.W."/>
            <person name="Wu S.S."/>
            <person name="Zhou Z."/>
            <person name="Hsiao Y.Y."/>
            <person name="Wu W.L."/>
            <person name="Chen Y.Y."/>
            <person name="Lin Y.F."/>
            <person name="Hsu J.L."/>
            <person name="Li C.Y."/>
            <person name="Wang Z.W."/>
            <person name="Zhao X."/>
            <person name="Zhong W.Y."/>
            <person name="Ma X.K."/>
            <person name="Ma L."/>
            <person name="Huang J."/>
            <person name="Chen G.Z."/>
            <person name="Huang M.Z."/>
            <person name="Huang L."/>
            <person name="Peng D.H."/>
            <person name="Luo Y.B."/>
            <person name="Zou S.Q."/>
            <person name="Chen S.P."/>
            <person name="Lan S."/>
            <person name="Tsai W.C."/>
            <person name="Van de Peer Y."/>
            <person name="Liu Z.J."/>
        </authorList>
    </citation>
    <scope>NUCLEOTIDE SEQUENCE [LARGE SCALE GENOMIC DNA]</scope>
    <source>
        <strain evidence="3">Lor288</strain>
    </source>
</reference>
<name>A0ABR2M1G4_9ASPA</name>
<dbReference type="PANTHER" id="PTHR48190">
    <property type="entry name" value="PROGRAMMED CELL DEATH PROTEIN 7"/>
    <property type="match status" value="1"/>
</dbReference>
<evidence type="ECO:0000313" key="3">
    <source>
        <dbReference type="EMBL" id="KAK8955825.1"/>
    </source>
</evidence>
<dbReference type="InterPro" id="IPR043502">
    <property type="entry name" value="DNA/RNA_pol_sf"/>
</dbReference>
<dbReference type="SUPFAM" id="SSF56672">
    <property type="entry name" value="DNA/RNA polymerases"/>
    <property type="match status" value="1"/>
</dbReference>
<comment type="caution">
    <text evidence="3">The sequence shown here is derived from an EMBL/GenBank/DDBJ whole genome shotgun (WGS) entry which is preliminary data.</text>
</comment>
<keyword evidence="1" id="KW-0175">Coiled coil</keyword>
<feature type="coiled-coil region" evidence="1">
    <location>
        <begin position="467"/>
        <end position="494"/>
    </location>
</feature>
<dbReference type="Gene3D" id="3.30.420.10">
    <property type="entry name" value="Ribonuclease H-like superfamily/Ribonuclease H"/>
    <property type="match status" value="1"/>
</dbReference>
<gene>
    <name evidence="3" type="ORF">KSP40_PGU014687</name>
</gene>
<keyword evidence="4" id="KW-1185">Reference proteome</keyword>
<dbReference type="InterPro" id="IPR012337">
    <property type="entry name" value="RNaseH-like_sf"/>
</dbReference>
<dbReference type="PROSITE" id="PS50994">
    <property type="entry name" value="INTEGRASE"/>
    <property type="match status" value="1"/>
</dbReference>